<evidence type="ECO:0008006" key="4">
    <source>
        <dbReference type="Google" id="ProtNLM"/>
    </source>
</evidence>
<keyword evidence="1" id="KW-0732">Signal</keyword>
<evidence type="ECO:0000313" key="3">
    <source>
        <dbReference type="Proteomes" id="UP000095552"/>
    </source>
</evidence>
<dbReference type="RefSeq" id="WP_069836379.1">
    <property type="nucleotide sequence ID" value="NZ_MDGQ01000005.1"/>
</dbReference>
<feature type="signal peptide" evidence="1">
    <location>
        <begin position="1"/>
        <end position="20"/>
    </location>
</feature>
<dbReference type="Gene3D" id="3.30.530.20">
    <property type="match status" value="1"/>
</dbReference>
<reference evidence="2 3" key="1">
    <citation type="submission" date="2016-08" db="EMBL/GenBank/DDBJ databases">
        <title>Draft genome of Fabibacter sp. strain SK-8.</title>
        <authorList>
            <person name="Wong S.-K."/>
            <person name="Hamasaki K."/>
            <person name="Yoshizawa S."/>
        </authorList>
    </citation>
    <scope>NUCLEOTIDE SEQUENCE [LARGE SCALE GENOMIC DNA]</scope>
    <source>
        <strain evidence="2 3">SK-8</strain>
    </source>
</reference>
<protein>
    <recommendedName>
        <fullName evidence="4">START domain-containing protein</fullName>
    </recommendedName>
</protein>
<keyword evidence="3" id="KW-1185">Reference proteome</keyword>
<dbReference type="InterPro" id="IPR023393">
    <property type="entry name" value="START-like_dom_sf"/>
</dbReference>
<proteinExistence type="predicted"/>
<accession>A0A1E5T0H4</accession>
<dbReference type="OrthoDB" id="983019at2"/>
<name>A0A1E5T0H4_9BACT</name>
<organism evidence="2 3">
    <name type="scientific">Roseivirga misakiensis</name>
    <dbReference type="NCBI Taxonomy" id="1563681"/>
    <lineage>
        <taxon>Bacteria</taxon>
        <taxon>Pseudomonadati</taxon>
        <taxon>Bacteroidota</taxon>
        <taxon>Cytophagia</taxon>
        <taxon>Cytophagales</taxon>
        <taxon>Roseivirgaceae</taxon>
        <taxon>Roseivirga</taxon>
    </lineage>
</organism>
<sequence>MNRLILFGLLCLPICNLSYAQKTWVDGGVTITKLDTIGDGYEALRGSFIVQNSSIYEVMNLILDVDGYDWVEGESTSKMLRVNEMDSSFTFDFFVRIPWLFIKKTGRVIVDIHFDDDTFYTKSTQIKDYDRKKGYDLVDFYSAQWKLQKSGERNVKVTYLGIYQDQKMLININGIIINRIRKRLNGTFQNLIVLASEKANPSNKLLWPTEPNQSN</sequence>
<dbReference type="SUPFAM" id="SSF55961">
    <property type="entry name" value="Bet v1-like"/>
    <property type="match status" value="1"/>
</dbReference>
<gene>
    <name evidence="2" type="ORF">BFP71_15660</name>
</gene>
<comment type="caution">
    <text evidence="2">The sequence shown here is derived from an EMBL/GenBank/DDBJ whole genome shotgun (WGS) entry which is preliminary data.</text>
</comment>
<evidence type="ECO:0000256" key="1">
    <source>
        <dbReference type="SAM" id="SignalP"/>
    </source>
</evidence>
<dbReference type="AlphaFoldDB" id="A0A1E5T0H4"/>
<evidence type="ECO:0000313" key="2">
    <source>
        <dbReference type="EMBL" id="OEK04874.1"/>
    </source>
</evidence>
<dbReference type="Proteomes" id="UP000095552">
    <property type="component" value="Unassembled WGS sequence"/>
</dbReference>
<dbReference type="EMBL" id="MDGQ01000005">
    <property type="protein sequence ID" value="OEK04874.1"/>
    <property type="molecule type" value="Genomic_DNA"/>
</dbReference>
<feature type="chain" id="PRO_5009185796" description="START domain-containing protein" evidence="1">
    <location>
        <begin position="21"/>
        <end position="215"/>
    </location>
</feature>